<protein>
    <recommendedName>
        <fullName evidence="1">Xylose isomerase-like TIM barrel domain-containing protein</fullName>
    </recommendedName>
</protein>
<evidence type="ECO:0000313" key="2">
    <source>
        <dbReference type="EMBL" id="PSH55447.1"/>
    </source>
</evidence>
<reference evidence="3" key="1">
    <citation type="submission" date="2017-11" db="EMBL/GenBank/DDBJ databases">
        <authorList>
            <person name="Kuznetsova I."/>
            <person name="Sazanova A."/>
            <person name="Chirak E."/>
            <person name="Safronova V."/>
            <person name="Willems A."/>
        </authorList>
    </citation>
    <scope>NUCLEOTIDE SEQUENCE [LARGE SCALE GENOMIC DNA]</scope>
    <source>
        <strain evidence="3">PEPV15</strain>
    </source>
</reference>
<name>A0A2P7AML2_9HYPH</name>
<dbReference type="RefSeq" id="WP_106718886.1">
    <property type="nucleotide sequence ID" value="NZ_JACHXT010000005.1"/>
</dbReference>
<accession>A0A2P7AML2</accession>
<keyword evidence="3" id="KW-1185">Reference proteome</keyword>
<dbReference type="AlphaFoldDB" id="A0A2P7AML2"/>
<dbReference type="Proteomes" id="UP000241158">
    <property type="component" value="Unassembled WGS sequence"/>
</dbReference>
<dbReference type="EMBL" id="PGGN01000005">
    <property type="protein sequence ID" value="PSH55447.1"/>
    <property type="molecule type" value="Genomic_DNA"/>
</dbReference>
<dbReference type="PANTHER" id="PTHR12110">
    <property type="entry name" value="HYDROXYPYRUVATE ISOMERASE"/>
    <property type="match status" value="1"/>
</dbReference>
<dbReference type="InterPro" id="IPR013022">
    <property type="entry name" value="Xyl_isomerase-like_TIM-brl"/>
</dbReference>
<proteinExistence type="predicted"/>
<dbReference type="InterPro" id="IPR050312">
    <property type="entry name" value="IolE/XylAMocC-like"/>
</dbReference>
<comment type="caution">
    <text evidence="2">The sequence shown here is derived from an EMBL/GenBank/DDBJ whole genome shotgun (WGS) entry which is preliminary data.</text>
</comment>
<evidence type="ECO:0000259" key="1">
    <source>
        <dbReference type="Pfam" id="PF01261"/>
    </source>
</evidence>
<dbReference type="OrthoDB" id="9807003at2"/>
<organism evidence="2 3">
    <name type="scientific">Phyllobacterium endophyticum</name>
    <dbReference type="NCBI Taxonomy" id="1149773"/>
    <lineage>
        <taxon>Bacteria</taxon>
        <taxon>Pseudomonadati</taxon>
        <taxon>Pseudomonadota</taxon>
        <taxon>Alphaproteobacteria</taxon>
        <taxon>Hyphomicrobiales</taxon>
        <taxon>Phyllobacteriaceae</taxon>
        <taxon>Phyllobacterium</taxon>
    </lineage>
</organism>
<feature type="domain" description="Xylose isomerase-like TIM barrel" evidence="1">
    <location>
        <begin position="33"/>
        <end position="277"/>
    </location>
</feature>
<evidence type="ECO:0000313" key="3">
    <source>
        <dbReference type="Proteomes" id="UP000241158"/>
    </source>
</evidence>
<sequence>MTEFKSISLGINLSFCVKRWVTPDLWAPIVQEQLGLDLVQFSFDLVDPAWPEDILRDCARDIRRAAGDHGINVHSAFIGLAHYTFNQLLHPDPRVRDVAEDWMKKAYRFAASAGIDRVGGPLGAVASRVDGFEPDSIPERDYDDLILRMRRLSEAAKEYGIVELYVEPTPMRREWPWTVEQAERMAANLADTPVPWKYCIDWGHATFQPLYGEGHGTMGEWYRRLAPHIGMIHLQQTDFQFDRHWDFTEKGAVIPEEAALQQRQFGLADRPVFIEVFYPFERDDASILQALGRTTTILKPAFA</sequence>
<dbReference type="Gene3D" id="3.20.20.150">
    <property type="entry name" value="Divalent-metal-dependent TIM barrel enzymes"/>
    <property type="match status" value="1"/>
</dbReference>
<gene>
    <name evidence="2" type="ORF">CU100_22625</name>
</gene>
<dbReference type="SUPFAM" id="SSF51658">
    <property type="entry name" value="Xylose isomerase-like"/>
    <property type="match status" value="1"/>
</dbReference>
<dbReference type="Pfam" id="PF01261">
    <property type="entry name" value="AP_endonuc_2"/>
    <property type="match status" value="1"/>
</dbReference>
<dbReference type="InterPro" id="IPR036237">
    <property type="entry name" value="Xyl_isomerase-like_sf"/>
</dbReference>
<dbReference type="PANTHER" id="PTHR12110:SF53">
    <property type="entry name" value="BLR5974 PROTEIN"/>
    <property type="match status" value="1"/>
</dbReference>